<dbReference type="GeneID" id="116199136"/>
<comment type="caution">
    <text evidence="1">The sequence shown here is derived from an EMBL/GenBank/DDBJ whole genome shotgun (WGS) entry which is preliminary data.</text>
</comment>
<evidence type="ECO:0000313" key="2">
    <source>
        <dbReference type="EMBL" id="PKI71026.1"/>
    </source>
</evidence>
<dbReference type="STRING" id="22663.A0A218WUP5"/>
<organism evidence="1 3">
    <name type="scientific">Punica granatum</name>
    <name type="common">Pomegranate</name>
    <dbReference type="NCBI Taxonomy" id="22663"/>
    <lineage>
        <taxon>Eukaryota</taxon>
        <taxon>Viridiplantae</taxon>
        <taxon>Streptophyta</taxon>
        <taxon>Embryophyta</taxon>
        <taxon>Tracheophyta</taxon>
        <taxon>Spermatophyta</taxon>
        <taxon>Magnoliopsida</taxon>
        <taxon>eudicotyledons</taxon>
        <taxon>Gunneridae</taxon>
        <taxon>Pentapetalae</taxon>
        <taxon>rosids</taxon>
        <taxon>malvids</taxon>
        <taxon>Myrtales</taxon>
        <taxon>Lythraceae</taxon>
        <taxon>Punica</taxon>
    </lineage>
</organism>
<proteinExistence type="predicted"/>
<protein>
    <submittedName>
        <fullName evidence="1">Uncharacterized protein</fullName>
    </submittedName>
</protein>
<keyword evidence="4" id="KW-1185">Reference proteome</keyword>
<dbReference type="Gene3D" id="1.25.40.10">
    <property type="entry name" value="Tetratricopeptide repeat domain"/>
    <property type="match status" value="1"/>
</dbReference>
<name>A0A218WUP5_PUNGR</name>
<dbReference type="PANTHER" id="PTHR47594">
    <property type="entry name" value="PPR CONTAINING PLANT-LIKE PROTEIN"/>
    <property type="match status" value="1"/>
</dbReference>
<reference evidence="1" key="2">
    <citation type="submission" date="2017-06" db="EMBL/GenBank/DDBJ databases">
        <title>The pomegranate genome and the genomics of punicalagin biosynthesis.</title>
        <authorList>
            <person name="Xu C."/>
        </authorList>
    </citation>
    <scope>NUCLEOTIDE SEQUENCE [LARGE SCALE GENOMIC DNA]</scope>
    <source>
        <tissue evidence="1">Fresh leaf</tissue>
    </source>
</reference>
<dbReference type="EMBL" id="MTKT01003181">
    <property type="protein sequence ID" value="OWM76495.1"/>
    <property type="molecule type" value="Genomic_DNA"/>
</dbReference>
<dbReference type="AlphaFoldDB" id="A0A218WUP5"/>
<dbReference type="GO" id="GO:0009658">
    <property type="term" value="P:chloroplast organization"/>
    <property type="evidence" value="ECO:0007669"/>
    <property type="project" value="InterPro"/>
</dbReference>
<sequence>MASSLLGFNPNPFLKPIPAISPRHTATVTGAISAPTHRCYVQVSCGPRDGRGPLVKGRTLSIEAIQAVQSLKRAKRSNSADASFIGKTLSRLIKSDLVAALRELLRQGECALALFVLAALRSEYPGGTEYLSLYADVAHALARSGEAEAIDELVAELERDGGAVDCRDRKGLGRLLTAVIGAERRESTVRICGMMRRSGWESTCTVDEHVVKVLIRGLRKFGEVGLVEEIERELGGVIGKKIEKMEAHTS</sequence>
<reference evidence="3" key="1">
    <citation type="journal article" date="2017" name="Plant J.">
        <title>The pomegranate (Punica granatum L.) genome and the genomics of punicalagin biosynthesis.</title>
        <authorList>
            <person name="Qin G."/>
            <person name="Xu C."/>
            <person name="Ming R."/>
            <person name="Tang H."/>
            <person name="Guyot R."/>
            <person name="Kramer E.M."/>
            <person name="Hu Y."/>
            <person name="Yi X."/>
            <person name="Qi Y."/>
            <person name="Xu X."/>
            <person name="Gao Z."/>
            <person name="Pan H."/>
            <person name="Jian J."/>
            <person name="Tian Y."/>
            <person name="Yue Z."/>
            <person name="Xu Y."/>
        </authorList>
    </citation>
    <scope>NUCLEOTIDE SEQUENCE [LARGE SCALE GENOMIC DNA]</scope>
    <source>
        <strain evidence="3">cv. Dabenzi</strain>
    </source>
</reference>
<dbReference type="GO" id="GO:0000373">
    <property type="term" value="P:Group II intron splicing"/>
    <property type="evidence" value="ECO:0007669"/>
    <property type="project" value="InterPro"/>
</dbReference>
<dbReference type="InterPro" id="IPR044190">
    <property type="entry name" value="THA8-like"/>
</dbReference>
<evidence type="ECO:0000313" key="3">
    <source>
        <dbReference type="Proteomes" id="UP000197138"/>
    </source>
</evidence>
<dbReference type="Proteomes" id="UP000197138">
    <property type="component" value="Unassembled WGS sequence"/>
</dbReference>
<evidence type="ECO:0000313" key="1">
    <source>
        <dbReference type="EMBL" id="OWM76495.1"/>
    </source>
</evidence>
<dbReference type="GO" id="GO:0003723">
    <property type="term" value="F:RNA binding"/>
    <property type="evidence" value="ECO:0007669"/>
    <property type="project" value="InterPro"/>
</dbReference>
<dbReference type="InterPro" id="IPR011990">
    <property type="entry name" value="TPR-like_helical_dom_sf"/>
</dbReference>
<reference evidence="2 4" key="3">
    <citation type="submission" date="2017-11" db="EMBL/GenBank/DDBJ databases">
        <title>De-novo sequencing of pomegranate (Punica granatum L.) genome.</title>
        <authorList>
            <person name="Akparov Z."/>
            <person name="Amiraslanov A."/>
            <person name="Hajiyeva S."/>
            <person name="Abbasov M."/>
            <person name="Kaur K."/>
            <person name="Hamwieh A."/>
            <person name="Solovyev V."/>
            <person name="Salamov A."/>
            <person name="Braich B."/>
            <person name="Kosarev P."/>
            <person name="Mahmoud A."/>
            <person name="Hajiyev E."/>
            <person name="Babayeva S."/>
            <person name="Izzatullayeva V."/>
            <person name="Mammadov A."/>
            <person name="Mammadov A."/>
            <person name="Sharifova S."/>
            <person name="Ojaghi J."/>
            <person name="Eynullazada K."/>
            <person name="Bayramov B."/>
            <person name="Abdulazimova A."/>
            <person name="Shahmuradov I."/>
        </authorList>
    </citation>
    <scope>NUCLEOTIDE SEQUENCE [LARGE SCALE GENOMIC DNA]</scope>
    <source>
        <strain evidence="2">AG2017</strain>
        <strain evidence="4">cv. AG2017</strain>
        <tissue evidence="2">Leaf</tissue>
    </source>
</reference>
<gene>
    <name evidence="1" type="ORF">CDL15_Pgr005459</name>
    <name evidence="2" type="ORF">CRG98_008607</name>
</gene>
<dbReference type="Proteomes" id="UP000233551">
    <property type="component" value="Unassembled WGS sequence"/>
</dbReference>
<accession>A0A218WUP5</accession>
<dbReference type="PANTHER" id="PTHR47594:SF3">
    <property type="entry name" value="PROTEIN THYLAKOID ASSEMBLY 8, CHLOROPLASTIC"/>
    <property type="match status" value="1"/>
</dbReference>
<dbReference type="OrthoDB" id="675068at2759"/>
<dbReference type="EMBL" id="PGOL01000410">
    <property type="protein sequence ID" value="PKI71026.1"/>
    <property type="molecule type" value="Genomic_DNA"/>
</dbReference>
<evidence type="ECO:0000313" key="4">
    <source>
        <dbReference type="Proteomes" id="UP000233551"/>
    </source>
</evidence>